<proteinExistence type="predicted"/>
<name>R4Z0M0_9ACTN</name>
<dbReference type="eggNOG" id="COG1804">
    <property type="taxonomic scope" value="Bacteria"/>
</dbReference>
<dbReference type="GO" id="GO:0016627">
    <property type="term" value="F:oxidoreductase activity, acting on the CH-CH group of donors"/>
    <property type="evidence" value="ECO:0007669"/>
    <property type="project" value="InterPro"/>
</dbReference>
<sequence>MAERQGPLTGIRVLELGSFIAGPFAGQLLGDYGADVIKVESPDRGDPMRHWGVTTPGGDSLWWPAIGRNKRSVAADLSASDGLDLVQRLARHSDVIVENFRPGRLSKWGLDYATLSVENPGLVMVHVSGFGQTGPRSSEPGFGSVGEAVGGIRHTTGDPDRPPARCGISLGDSLAGLFAVIGALAALSERSSSGRGQEVDVAIYEAVAALMESTLADYEVGGVERTRSGGTLPGVAPANAYPAADGSDVLLAGNADGVFTRLTDLMGQPQLATDERFATHAARGAHAAELDALVAHWTVTLESDALLDALSDAGVPAGRVYTAADVLNDPQYLARDMVHRAVSRAGVEVPMAGVVPRFGRTPGAVADVGADLGEHTSEVRAELDEGRVGGQTASSGSGAVAVAERPGPAAGQQRDLAAGFVGRCESLAPLLAEQAAEAEQLRRLPEATLEAARSTGLFDAVVPASLGGQGLGLDALAHGTRAMAHGCPASAWTLSFFMLHGWMLSKLPAAGRDEVFANGVPLVPAPLAPTGNITEVHGGYQLTGKWEWATGVSHADWVLVHAVQTEPEFSTRFLVLPIDEVEVADVWFTSGMAATGSNTVRVNDRFVPAQRTVDARVLMYGEGGTSGDGGVDSDAALAQATGDGLANLAVPPVLALVASAPALGAAEAAVDLYRQRLTDRVLAYSLGDKAAEQPAAQVRLATAMSDLASAKARWESAVGSLSAAAESTDGVIEQLRVDSRLAAAATVRSARSVFSTVCEGAGASVFFTSSPLQRLRRDVDVLGGHVIFDWDRTAELAGRFALGMPLRSADLV</sequence>
<reference evidence="4 5" key="1">
    <citation type="journal article" date="2013" name="ISME J.">
        <title>Metabolic model for the filamentous 'Candidatus Microthrix parvicella' based on genomic and metagenomic analyses.</title>
        <authorList>
            <person name="Jon McIlroy S."/>
            <person name="Kristiansen R."/>
            <person name="Albertsen M."/>
            <person name="Michael Karst S."/>
            <person name="Rossetti S."/>
            <person name="Lund Nielsen J."/>
            <person name="Tandoi V."/>
            <person name="James Seviour R."/>
            <person name="Nielsen P.H."/>
        </authorList>
    </citation>
    <scope>NUCLEOTIDE SEQUENCE [LARGE SCALE GENOMIC DNA]</scope>
    <source>
        <strain evidence="4 5">RN1</strain>
    </source>
</reference>
<dbReference type="HOGENOM" id="CLU_347401_0_0_11"/>
<dbReference type="SUPFAM" id="SSF56645">
    <property type="entry name" value="Acyl-CoA dehydrogenase NM domain-like"/>
    <property type="match status" value="1"/>
</dbReference>
<dbReference type="InterPro" id="IPR003673">
    <property type="entry name" value="CoA-Trfase_fam_III"/>
</dbReference>
<dbReference type="EMBL" id="CANL01000005">
    <property type="protein sequence ID" value="CCM62786.1"/>
    <property type="molecule type" value="Genomic_DNA"/>
</dbReference>
<dbReference type="GO" id="GO:0008410">
    <property type="term" value="F:CoA-transferase activity"/>
    <property type="evidence" value="ECO:0007669"/>
    <property type="project" value="TreeGrafter"/>
</dbReference>
<dbReference type="Gene3D" id="1.20.140.10">
    <property type="entry name" value="Butyryl-CoA Dehydrogenase, subunit A, domain 3"/>
    <property type="match status" value="1"/>
</dbReference>
<dbReference type="InterPro" id="IPR009100">
    <property type="entry name" value="AcylCoA_DH/oxidase_NM_dom_sf"/>
</dbReference>
<dbReference type="Gene3D" id="2.40.110.10">
    <property type="entry name" value="Butyryl-CoA Dehydrogenase, subunit A, domain 2"/>
    <property type="match status" value="1"/>
</dbReference>
<dbReference type="InterPro" id="IPR044855">
    <property type="entry name" value="CoA-Trfase_III_dom3_sf"/>
</dbReference>
<evidence type="ECO:0000259" key="3">
    <source>
        <dbReference type="Pfam" id="PF08028"/>
    </source>
</evidence>
<keyword evidence="2" id="KW-0560">Oxidoreductase</keyword>
<dbReference type="InterPro" id="IPR013107">
    <property type="entry name" value="Acyl-CoA_DH_C"/>
</dbReference>
<dbReference type="STRING" id="1229780.BN381_130344"/>
<dbReference type="Pfam" id="PF08028">
    <property type="entry name" value="Acyl-CoA_dh_2"/>
    <property type="match status" value="1"/>
</dbReference>
<dbReference type="GO" id="GO:0050660">
    <property type="term" value="F:flavin adenine dinucleotide binding"/>
    <property type="evidence" value="ECO:0007669"/>
    <property type="project" value="InterPro"/>
</dbReference>
<accession>R4Z0M0</accession>
<dbReference type="SUPFAM" id="SSF89796">
    <property type="entry name" value="CoA-transferase family III (CaiB/BaiF)"/>
    <property type="match status" value="1"/>
</dbReference>
<gene>
    <name evidence="4" type="ORF">BN381_130344</name>
</gene>
<dbReference type="PANTHER" id="PTHR48207">
    <property type="entry name" value="SUCCINATE--HYDROXYMETHYLGLUTARATE COA-TRANSFERASE"/>
    <property type="match status" value="1"/>
</dbReference>
<dbReference type="InterPro" id="IPR036250">
    <property type="entry name" value="AcylCo_DH-like_C"/>
</dbReference>
<dbReference type="Pfam" id="PF02515">
    <property type="entry name" value="CoA_transf_3"/>
    <property type="match status" value="1"/>
</dbReference>
<dbReference type="InterPro" id="IPR023606">
    <property type="entry name" value="CoA-Trfase_III_dom_1_sf"/>
</dbReference>
<dbReference type="Gene3D" id="3.30.1540.10">
    <property type="entry name" value="formyl-coa transferase, domain 3"/>
    <property type="match status" value="1"/>
</dbReference>
<keyword evidence="5" id="KW-1185">Reference proteome</keyword>
<dbReference type="SUPFAM" id="SSF47203">
    <property type="entry name" value="Acyl-CoA dehydrogenase C-terminal domain-like"/>
    <property type="match status" value="1"/>
</dbReference>
<dbReference type="InterPro" id="IPR046373">
    <property type="entry name" value="Acyl-CoA_Oxase/DH_mid-dom_sf"/>
</dbReference>
<evidence type="ECO:0000313" key="4">
    <source>
        <dbReference type="EMBL" id="CCM62786.1"/>
    </source>
</evidence>
<dbReference type="Gene3D" id="1.10.540.10">
    <property type="entry name" value="Acyl-CoA dehydrogenase/oxidase, N-terminal domain"/>
    <property type="match status" value="1"/>
</dbReference>
<dbReference type="RefSeq" id="WP_012224483.1">
    <property type="nucleotide sequence ID" value="NZ_HG422565.1"/>
</dbReference>
<evidence type="ECO:0000256" key="2">
    <source>
        <dbReference type="ARBA" id="ARBA00023002"/>
    </source>
</evidence>
<dbReference type="Gene3D" id="3.40.50.10540">
    <property type="entry name" value="Crotonobetainyl-coa:carnitine coa-transferase, domain 1"/>
    <property type="match status" value="1"/>
</dbReference>
<dbReference type="AlphaFoldDB" id="R4Z0M0"/>
<organism evidence="4 5">
    <name type="scientific">Candidatus Neomicrothrix parvicella RN1</name>
    <dbReference type="NCBI Taxonomy" id="1229780"/>
    <lineage>
        <taxon>Bacteria</taxon>
        <taxon>Bacillati</taxon>
        <taxon>Actinomycetota</taxon>
        <taxon>Acidimicrobiia</taxon>
        <taxon>Acidimicrobiales</taxon>
        <taxon>Microthrixaceae</taxon>
        <taxon>Candidatus Neomicrothrix</taxon>
    </lineage>
</organism>
<dbReference type="Proteomes" id="UP000018291">
    <property type="component" value="Unassembled WGS sequence"/>
</dbReference>
<keyword evidence="1" id="KW-0808">Transferase</keyword>
<protein>
    <submittedName>
        <fullName evidence="4">Putative Acyl-CoA dehydrogenase/oxidase</fullName>
    </submittedName>
</protein>
<dbReference type="InterPro" id="IPR037069">
    <property type="entry name" value="AcylCoA_DH/ox_N_sf"/>
</dbReference>
<feature type="domain" description="Acyl-CoA dehydrogenase C-terminal" evidence="3">
    <location>
        <begin position="656"/>
        <end position="789"/>
    </location>
</feature>
<evidence type="ECO:0000313" key="5">
    <source>
        <dbReference type="Proteomes" id="UP000018291"/>
    </source>
</evidence>
<dbReference type="InterPro" id="IPR050483">
    <property type="entry name" value="CoA-transferase_III_domain"/>
</dbReference>
<dbReference type="eggNOG" id="COG1960">
    <property type="taxonomic scope" value="Bacteria"/>
</dbReference>
<comment type="caution">
    <text evidence="4">The sequence shown here is derived from an EMBL/GenBank/DDBJ whole genome shotgun (WGS) entry which is preliminary data.</text>
</comment>
<evidence type="ECO:0000256" key="1">
    <source>
        <dbReference type="ARBA" id="ARBA00022679"/>
    </source>
</evidence>
<dbReference type="PANTHER" id="PTHR48207:SF3">
    <property type="entry name" value="SUCCINATE--HYDROXYMETHYLGLUTARATE COA-TRANSFERASE"/>
    <property type="match status" value="1"/>
</dbReference>